<sequence>MRMLLTDTQMDRLEARFGANYQAPDRKLNAGDIAIAFALGLSLAAMFLINL</sequence>
<keyword evidence="1" id="KW-1133">Transmembrane helix</keyword>
<organism evidence="2">
    <name type="scientific">Siphoviridae sp. ct5qs5</name>
    <dbReference type="NCBI Taxonomy" id="2825339"/>
    <lineage>
        <taxon>Viruses</taxon>
        <taxon>Duplodnaviria</taxon>
        <taxon>Heunggongvirae</taxon>
        <taxon>Uroviricota</taxon>
        <taxon>Caudoviricetes</taxon>
    </lineage>
</organism>
<reference evidence="2" key="1">
    <citation type="journal article" date="2021" name="Proc. Natl. Acad. Sci. U.S.A.">
        <title>A Catalog of Tens of Thousands of Viruses from Human Metagenomes Reveals Hidden Associations with Chronic Diseases.</title>
        <authorList>
            <person name="Tisza M.J."/>
            <person name="Buck C.B."/>
        </authorList>
    </citation>
    <scope>NUCLEOTIDE SEQUENCE</scope>
    <source>
        <strain evidence="2">Ct5qs5</strain>
    </source>
</reference>
<proteinExistence type="predicted"/>
<evidence type="ECO:0000313" key="2">
    <source>
        <dbReference type="EMBL" id="DAE15340.1"/>
    </source>
</evidence>
<name>A0A8S5QA14_9CAUD</name>
<accession>A0A8S5QA14</accession>
<dbReference type="EMBL" id="BK015603">
    <property type="protein sequence ID" value="DAE15340.1"/>
    <property type="molecule type" value="Genomic_DNA"/>
</dbReference>
<keyword evidence="1" id="KW-0472">Membrane</keyword>
<keyword evidence="1" id="KW-0812">Transmembrane</keyword>
<evidence type="ECO:0000256" key="1">
    <source>
        <dbReference type="SAM" id="Phobius"/>
    </source>
</evidence>
<protein>
    <submittedName>
        <fullName evidence="2">Uncharacterized protein</fullName>
    </submittedName>
</protein>
<feature type="transmembrane region" description="Helical" evidence="1">
    <location>
        <begin position="30"/>
        <end position="49"/>
    </location>
</feature>